<keyword evidence="7 10" id="KW-0472">Membrane</keyword>
<evidence type="ECO:0000256" key="7">
    <source>
        <dbReference type="ARBA" id="ARBA00023136"/>
    </source>
</evidence>
<dbReference type="RefSeq" id="WP_042528738.1">
    <property type="nucleotide sequence ID" value="NZ_CP010827.1"/>
</dbReference>
<dbReference type="EMBL" id="CP010827">
    <property type="protein sequence ID" value="AJI77653.1"/>
    <property type="molecule type" value="Genomic_DNA"/>
</dbReference>
<reference evidence="11 12" key="1">
    <citation type="journal article" date="2015" name="Genome Announc.">
        <title>Complete Genome Sequence and Annotation of Corynebacterium singulare DSM 44357, Isolated from a Human Semen Specimen.</title>
        <authorList>
            <person name="Merten M."/>
            <person name="Brinkrolf K."/>
            <person name="Albersmeier A."/>
            <person name="Kutter Y."/>
            <person name="Ruckert C."/>
            <person name="Tauch A."/>
        </authorList>
    </citation>
    <scope>NUCLEOTIDE SEQUENCE [LARGE SCALE GENOMIC DNA]</scope>
    <source>
        <strain evidence="11">IBS B52218</strain>
    </source>
</reference>
<keyword evidence="6 10" id="KW-1133">Transmembrane helix</keyword>
<dbReference type="InterPro" id="IPR000390">
    <property type="entry name" value="Small_drug/metabolite_transptr"/>
</dbReference>
<accession>A0A0B6ES99</accession>
<dbReference type="OrthoDB" id="3175079at2"/>
<dbReference type="SUPFAM" id="SSF103481">
    <property type="entry name" value="Multidrug resistance efflux transporter EmrE"/>
    <property type="match status" value="1"/>
</dbReference>
<dbReference type="GO" id="GO:0015220">
    <property type="term" value="F:choline transmembrane transporter activity"/>
    <property type="evidence" value="ECO:0007669"/>
    <property type="project" value="TreeGrafter"/>
</dbReference>
<dbReference type="Proteomes" id="UP000031890">
    <property type="component" value="Chromosome"/>
</dbReference>
<organism evidence="11 12">
    <name type="scientific">Corynebacterium singulare</name>
    <dbReference type="NCBI Taxonomy" id="161899"/>
    <lineage>
        <taxon>Bacteria</taxon>
        <taxon>Bacillati</taxon>
        <taxon>Actinomycetota</taxon>
        <taxon>Actinomycetes</taxon>
        <taxon>Mycobacteriales</taxon>
        <taxon>Corynebacteriaceae</taxon>
        <taxon>Corynebacterium</taxon>
    </lineage>
</organism>
<keyword evidence="8" id="KW-0046">Antibiotic resistance</keyword>
<dbReference type="KEGG" id="csx:CSING_00420"/>
<comment type="similarity">
    <text evidence="2">Belongs to the drug/metabolite transporter (DMT) superfamily. Small multidrug resistance (SMR) (TC 2.A.7.1) family. Mmr subfamily.</text>
</comment>
<dbReference type="GO" id="GO:0046677">
    <property type="term" value="P:response to antibiotic"/>
    <property type="evidence" value="ECO:0007669"/>
    <property type="project" value="UniProtKB-KW"/>
</dbReference>
<dbReference type="GO" id="GO:0015297">
    <property type="term" value="F:antiporter activity"/>
    <property type="evidence" value="ECO:0007669"/>
    <property type="project" value="TreeGrafter"/>
</dbReference>
<dbReference type="STRING" id="161899.CSING_00420"/>
<sequence>MRAWFFLTVAILSEVTATLCLKVALEHPVVYGVVVVGYIVAFSSLHQVLRCGMHVGAAYGIWGATGVVLTAGLSALFFGEQLTPLMVVGMGCIIAGVACVEMGGREPKPELTEVTP</sequence>
<keyword evidence="5 9" id="KW-0812">Transmembrane</keyword>
<name>A0A0B6ES99_9CORY</name>
<dbReference type="Pfam" id="PF00893">
    <property type="entry name" value="Multi_Drug_Res"/>
    <property type="match status" value="1"/>
</dbReference>
<feature type="transmembrane region" description="Helical" evidence="10">
    <location>
        <begin position="57"/>
        <end position="79"/>
    </location>
</feature>
<dbReference type="AlphaFoldDB" id="A0A0B6ES99"/>
<evidence type="ECO:0000313" key="12">
    <source>
        <dbReference type="Proteomes" id="UP000031890"/>
    </source>
</evidence>
<dbReference type="GO" id="GO:0005886">
    <property type="term" value="C:plasma membrane"/>
    <property type="evidence" value="ECO:0007669"/>
    <property type="project" value="UniProtKB-SubCell"/>
</dbReference>
<evidence type="ECO:0000256" key="10">
    <source>
        <dbReference type="SAM" id="Phobius"/>
    </source>
</evidence>
<dbReference type="HOGENOM" id="CLU_133067_0_3_11"/>
<dbReference type="GO" id="GO:0031460">
    <property type="term" value="P:glycine betaine transport"/>
    <property type="evidence" value="ECO:0007669"/>
    <property type="project" value="TreeGrafter"/>
</dbReference>
<evidence type="ECO:0000256" key="9">
    <source>
        <dbReference type="RuleBase" id="RU003942"/>
    </source>
</evidence>
<evidence type="ECO:0000256" key="1">
    <source>
        <dbReference type="ARBA" id="ARBA00004651"/>
    </source>
</evidence>
<evidence type="ECO:0000256" key="8">
    <source>
        <dbReference type="ARBA" id="ARBA00023251"/>
    </source>
</evidence>
<proteinExistence type="inferred from homology"/>
<dbReference type="PANTHER" id="PTHR30561:SF1">
    <property type="entry name" value="MULTIDRUG TRANSPORTER EMRE"/>
    <property type="match status" value="1"/>
</dbReference>
<keyword evidence="3" id="KW-0813">Transport</keyword>
<dbReference type="GO" id="GO:0015199">
    <property type="term" value="F:amino-acid betaine transmembrane transporter activity"/>
    <property type="evidence" value="ECO:0007669"/>
    <property type="project" value="TreeGrafter"/>
</dbReference>
<protein>
    <submittedName>
        <fullName evidence="11">Cation/cationic drug transporter</fullName>
    </submittedName>
</protein>
<evidence type="ECO:0000256" key="3">
    <source>
        <dbReference type="ARBA" id="ARBA00022448"/>
    </source>
</evidence>
<comment type="subcellular location">
    <subcellularLocation>
        <location evidence="1 9">Cell membrane</location>
        <topology evidence="1 9">Multi-pass membrane protein</topology>
    </subcellularLocation>
</comment>
<dbReference type="Gene3D" id="1.10.3730.20">
    <property type="match status" value="1"/>
</dbReference>
<dbReference type="InterPro" id="IPR045324">
    <property type="entry name" value="Small_multidrug_res"/>
</dbReference>
<evidence type="ECO:0000256" key="4">
    <source>
        <dbReference type="ARBA" id="ARBA00022475"/>
    </source>
</evidence>
<feature type="transmembrane region" description="Helical" evidence="10">
    <location>
        <begin position="27"/>
        <end position="45"/>
    </location>
</feature>
<feature type="transmembrane region" description="Helical" evidence="10">
    <location>
        <begin position="85"/>
        <end position="103"/>
    </location>
</feature>
<evidence type="ECO:0000313" key="11">
    <source>
        <dbReference type="EMBL" id="AJI77653.1"/>
    </source>
</evidence>
<dbReference type="InterPro" id="IPR037185">
    <property type="entry name" value="EmrE-like"/>
</dbReference>
<keyword evidence="4" id="KW-1003">Cell membrane</keyword>
<evidence type="ECO:0000256" key="5">
    <source>
        <dbReference type="ARBA" id="ARBA00022692"/>
    </source>
</evidence>
<evidence type="ECO:0000256" key="6">
    <source>
        <dbReference type="ARBA" id="ARBA00022989"/>
    </source>
</evidence>
<evidence type="ECO:0000256" key="2">
    <source>
        <dbReference type="ARBA" id="ARBA00007822"/>
    </source>
</evidence>
<gene>
    <name evidence="11" type="ORF">CSING_00420</name>
</gene>
<dbReference type="PANTHER" id="PTHR30561">
    <property type="entry name" value="SMR FAMILY PROTON-DEPENDENT DRUG EFFLUX TRANSPORTER SUGE"/>
    <property type="match status" value="1"/>
</dbReference>